<keyword evidence="2" id="KW-0472">Membrane</keyword>
<dbReference type="InterPro" id="IPR027417">
    <property type="entry name" value="P-loop_NTPase"/>
</dbReference>
<dbReference type="GO" id="GO:0016787">
    <property type="term" value="F:hydrolase activity"/>
    <property type="evidence" value="ECO:0007669"/>
    <property type="project" value="InterPro"/>
</dbReference>
<feature type="region of interest" description="Disordered" evidence="1">
    <location>
        <begin position="652"/>
        <end position="673"/>
    </location>
</feature>
<dbReference type="InterPro" id="IPR014001">
    <property type="entry name" value="Helicase_ATP-bd"/>
</dbReference>
<feature type="domain" description="Helicase ATP-binding" evidence="3">
    <location>
        <begin position="19"/>
        <end position="191"/>
    </location>
</feature>
<dbReference type="InterPro" id="IPR006935">
    <property type="entry name" value="Helicase/UvrB_N"/>
</dbReference>
<proteinExistence type="predicted"/>
<protein>
    <recommendedName>
        <fullName evidence="3">Helicase ATP-binding domain-containing protein</fullName>
    </recommendedName>
</protein>
<dbReference type="PROSITE" id="PS51192">
    <property type="entry name" value="HELICASE_ATP_BIND_1"/>
    <property type="match status" value="1"/>
</dbReference>
<dbReference type="EMBL" id="WEGJ01000006">
    <property type="protein sequence ID" value="MQY12324.1"/>
    <property type="molecule type" value="Genomic_DNA"/>
</dbReference>
<dbReference type="GO" id="GO:0003677">
    <property type="term" value="F:DNA binding"/>
    <property type="evidence" value="ECO:0007669"/>
    <property type="project" value="InterPro"/>
</dbReference>
<evidence type="ECO:0000256" key="2">
    <source>
        <dbReference type="SAM" id="Phobius"/>
    </source>
</evidence>
<dbReference type="GO" id="GO:0005524">
    <property type="term" value="F:ATP binding"/>
    <property type="evidence" value="ECO:0007669"/>
    <property type="project" value="InterPro"/>
</dbReference>
<dbReference type="RefSeq" id="WP_153451829.1">
    <property type="nucleotide sequence ID" value="NZ_WEGJ01000006.1"/>
</dbReference>
<feature type="transmembrane region" description="Helical" evidence="2">
    <location>
        <begin position="714"/>
        <end position="733"/>
    </location>
</feature>
<dbReference type="AlphaFoldDB" id="A0A7K0CHV2"/>
<comment type="caution">
    <text evidence="4">The sequence shown here is derived from an EMBL/GenBank/DDBJ whole genome shotgun (WGS) entry which is preliminary data.</text>
</comment>
<dbReference type="PANTHER" id="PTHR47396:SF1">
    <property type="entry name" value="ATP-DEPENDENT HELICASE IRC3-RELATED"/>
    <property type="match status" value="1"/>
</dbReference>
<dbReference type="OrthoDB" id="9758243at2"/>
<feature type="compositionally biased region" description="Low complexity" evidence="1">
    <location>
        <begin position="652"/>
        <end position="665"/>
    </location>
</feature>
<dbReference type="SUPFAM" id="SSF52540">
    <property type="entry name" value="P-loop containing nucleoside triphosphate hydrolases"/>
    <property type="match status" value="2"/>
</dbReference>
<keyword evidence="2" id="KW-1133">Transmembrane helix</keyword>
<organism evidence="4 5">
    <name type="scientific">Streptomyces smaragdinus</name>
    <dbReference type="NCBI Taxonomy" id="2585196"/>
    <lineage>
        <taxon>Bacteria</taxon>
        <taxon>Bacillati</taxon>
        <taxon>Actinomycetota</taxon>
        <taxon>Actinomycetes</taxon>
        <taxon>Kitasatosporales</taxon>
        <taxon>Streptomycetaceae</taxon>
        <taxon>Streptomyces</taxon>
    </lineage>
</organism>
<keyword evidence="2" id="KW-0812">Transmembrane</keyword>
<dbReference type="SMART" id="SM00487">
    <property type="entry name" value="DEXDc"/>
    <property type="match status" value="1"/>
</dbReference>
<evidence type="ECO:0000313" key="4">
    <source>
        <dbReference type="EMBL" id="MQY12324.1"/>
    </source>
</evidence>
<dbReference type="PANTHER" id="PTHR47396">
    <property type="entry name" value="TYPE I RESTRICTION ENZYME ECOKI R PROTEIN"/>
    <property type="match status" value="1"/>
</dbReference>
<dbReference type="GO" id="GO:0005829">
    <property type="term" value="C:cytosol"/>
    <property type="evidence" value="ECO:0007669"/>
    <property type="project" value="TreeGrafter"/>
</dbReference>
<accession>A0A7K0CHV2</accession>
<dbReference type="Gene3D" id="3.40.50.300">
    <property type="entry name" value="P-loop containing nucleotide triphosphate hydrolases"/>
    <property type="match status" value="2"/>
</dbReference>
<evidence type="ECO:0000256" key="1">
    <source>
        <dbReference type="SAM" id="MobiDB-lite"/>
    </source>
</evidence>
<evidence type="ECO:0000259" key="3">
    <source>
        <dbReference type="PROSITE" id="PS51192"/>
    </source>
</evidence>
<name>A0A7K0CHV2_9ACTN</name>
<dbReference type="Proteomes" id="UP000466345">
    <property type="component" value="Unassembled WGS sequence"/>
</dbReference>
<gene>
    <name evidence="4" type="ORF">SRB5_24570</name>
</gene>
<keyword evidence="5" id="KW-1185">Reference proteome</keyword>
<sequence length="920" mass="98036">MSTLALRPHQRAALDALEACWGAGRRRAWVVLPPGSGKTLAGLEAVRRLGRPAVVFGPNTAIQGQWVREWERLAGSAAGTDRALGSEVNVLTYQALATFDPEAEVDEDGDAAGSRLARLRGGGRELVGALRGLGAFTLLLDECHHLLDTWGELVAELLRELPDATVIGLTATPPDRLTAAEAALVEELFGPAVPGPSIPAVVREGHLAPFAELMWLTAPTGDEAAWLAAEAERFAELTTDLLDPGFAATPFLTWLDARIVARDGGAGWQRFEREHPQLAGAGLRFHHAGLLALPEGARLREEHRTRPTAADWVCLLDDYIRRCLRPAGETAPVEAIRTALPAVGYTLTARGVRGGRSPVDRVLARSAAKTRAVREILAAEDDALGERLRAVVLCDHERATATLPARLTGVLDEQAGSARLVLRELVDDGRTAGLAPMLVTGKTVAAAKETALAFLEFCGVGGLELVPADGLVEITGPWSSRRWVPLVTRFFESGGCRALIGTRGMLGEGWDARGVNTLVDLTEATTATAVVQTRGRALRTDPGWPQKVAHTWSVVCVAAGHPKGGADWDRFVRKHEGYFGVTDAGLIMAGVAHVHPGLSPYAPPAEEDFDRLNAVMLRRAGERDRVRELWRVGTPYEDRLVHTVRVTPGRAPVRRGGAAAVRQPPGVLPARRGVTPLREPDRRVARRRARWLAGPAGVVGGVAGAVAGSAVPGLSALAVAGLLVGFGVPYGVLRRRAYDWAWRRLRTSLGAGLLAEAASDADLPALACALADGLHGAGLSPRGADAVRVEPDGSGAYRIHLDGVPPEVSERFATAYDELISPLTTPRYLIPRYLITATGPEAGLRLYDPRPPENAVIHHAVPAVLGENRRRVDAFAAAWSRWISPAEPLYTRGPEGAGILAAQQGASPLDVTTSMRAAWA</sequence>
<reference evidence="4 5" key="1">
    <citation type="submission" date="2019-10" db="EMBL/GenBank/DDBJ databases">
        <title>Streptomyces smaragdinus sp. nov. and Streptomyces fabii sp. nov., isolated from the gut of fungus growing-termite Macrotermes natalensis.</title>
        <authorList>
            <person name="Schwitalla J."/>
            <person name="Benndorf R."/>
            <person name="Martin K."/>
            <person name="De Beer W."/>
            <person name="Kaster A.-K."/>
            <person name="Vollmers J."/>
            <person name="Poulsen M."/>
            <person name="Beemelmanns C."/>
        </authorList>
    </citation>
    <scope>NUCLEOTIDE SEQUENCE [LARGE SCALE GENOMIC DNA]</scope>
    <source>
        <strain evidence="4 5">RB5</strain>
    </source>
</reference>
<dbReference type="CDD" id="cd18785">
    <property type="entry name" value="SF2_C"/>
    <property type="match status" value="1"/>
</dbReference>
<dbReference type="Pfam" id="PF04851">
    <property type="entry name" value="ResIII"/>
    <property type="match status" value="1"/>
</dbReference>
<dbReference type="InterPro" id="IPR050742">
    <property type="entry name" value="Helicase_Restrict-Modif_Enz"/>
</dbReference>
<evidence type="ECO:0000313" key="5">
    <source>
        <dbReference type="Proteomes" id="UP000466345"/>
    </source>
</evidence>